<name>A0AAD7ADB7_9AGAR</name>
<dbReference type="AlphaFoldDB" id="A0AAD7ADB7"/>
<evidence type="ECO:0000313" key="3">
    <source>
        <dbReference type="Proteomes" id="UP001218218"/>
    </source>
</evidence>
<feature type="transmembrane region" description="Helical" evidence="1">
    <location>
        <begin position="262"/>
        <end position="282"/>
    </location>
</feature>
<evidence type="ECO:0000256" key="1">
    <source>
        <dbReference type="SAM" id="Phobius"/>
    </source>
</evidence>
<keyword evidence="1" id="KW-0812">Transmembrane</keyword>
<protein>
    <submittedName>
        <fullName evidence="2">Uncharacterized protein</fullName>
    </submittedName>
</protein>
<keyword evidence="3" id="KW-1185">Reference proteome</keyword>
<keyword evidence="1" id="KW-0472">Membrane</keyword>
<feature type="transmembrane region" description="Helical" evidence="1">
    <location>
        <begin position="170"/>
        <end position="191"/>
    </location>
</feature>
<dbReference type="Proteomes" id="UP001218218">
    <property type="component" value="Unassembled WGS sequence"/>
</dbReference>
<organism evidence="2 3">
    <name type="scientific">Mycena albidolilacea</name>
    <dbReference type="NCBI Taxonomy" id="1033008"/>
    <lineage>
        <taxon>Eukaryota</taxon>
        <taxon>Fungi</taxon>
        <taxon>Dikarya</taxon>
        <taxon>Basidiomycota</taxon>
        <taxon>Agaricomycotina</taxon>
        <taxon>Agaricomycetes</taxon>
        <taxon>Agaricomycetidae</taxon>
        <taxon>Agaricales</taxon>
        <taxon>Marasmiineae</taxon>
        <taxon>Mycenaceae</taxon>
        <taxon>Mycena</taxon>
    </lineage>
</organism>
<accession>A0AAD7ADB7</accession>
<feature type="transmembrane region" description="Helical" evidence="1">
    <location>
        <begin position="221"/>
        <end position="242"/>
    </location>
</feature>
<dbReference type="EMBL" id="JARIHO010000009">
    <property type="protein sequence ID" value="KAJ7355640.1"/>
    <property type="molecule type" value="Genomic_DNA"/>
</dbReference>
<reference evidence="2" key="1">
    <citation type="submission" date="2023-03" db="EMBL/GenBank/DDBJ databases">
        <title>Massive genome expansion in bonnet fungi (Mycena s.s.) driven by repeated elements and novel gene families across ecological guilds.</title>
        <authorList>
            <consortium name="Lawrence Berkeley National Laboratory"/>
            <person name="Harder C.B."/>
            <person name="Miyauchi S."/>
            <person name="Viragh M."/>
            <person name="Kuo A."/>
            <person name="Thoen E."/>
            <person name="Andreopoulos B."/>
            <person name="Lu D."/>
            <person name="Skrede I."/>
            <person name="Drula E."/>
            <person name="Henrissat B."/>
            <person name="Morin E."/>
            <person name="Kohler A."/>
            <person name="Barry K."/>
            <person name="LaButti K."/>
            <person name="Morin E."/>
            <person name="Salamov A."/>
            <person name="Lipzen A."/>
            <person name="Mereny Z."/>
            <person name="Hegedus B."/>
            <person name="Baldrian P."/>
            <person name="Stursova M."/>
            <person name="Weitz H."/>
            <person name="Taylor A."/>
            <person name="Grigoriev I.V."/>
            <person name="Nagy L.G."/>
            <person name="Martin F."/>
            <person name="Kauserud H."/>
        </authorList>
    </citation>
    <scope>NUCLEOTIDE SEQUENCE</scope>
    <source>
        <strain evidence="2">CBHHK002</strain>
    </source>
</reference>
<feature type="transmembrane region" description="Helical" evidence="1">
    <location>
        <begin position="137"/>
        <end position="158"/>
    </location>
</feature>
<feature type="transmembrane region" description="Helical" evidence="1">
    <location>
        <begin position="294"/>
        <end position="318"/>
    </location>
</feature>
<sequence length="388" mass="42759">MASIQVMVGQYIVPACMSCYPAEMQDSKIHFARASRSPLSRTGFPGASISLSISGLSVLEVKLALEDLARAQILLVVKGGRLGLRSPLAPGKHESFTLLSETTTLLSSLLTARPLADEPLLATSFGLTVSTLITLPLYQTIIVTGLVWFANCAIFMALATYNHHPHGPHAVQYTAIAQMYLSMAEILYLWARAPTLDAEFDKTGGETVFVVLFKKTSAGRVLALVVIAVLLVGYTVVAAIFLSRRLAGTLKQGEKMSLDPHLITVGLFILVPYGITVGSTELQIRKNQLCLGNVFWGFGQILAITVTIVPVFGTVQTFRKYGRRQRARDLALSRLTPFCYHHRHSPIYSISHQLVSYALLYSHFCLFYLQDPPVIRLFHRKQLRHSSA</sequence>
<evidence type="ECO:0000313" key="2">
    <source>
        <dbReference type="EMBL" id="KAJ7355640.1"/>
    </source>
</evidence>
<gene>
    <name evidence="2" type="ORF">DFH08DRAFT_1052998</name>
</gene>
<comment type="caution">
    <text evidence="2">The sequence shown here is derived from an EMBL/GenBank/DDBJ whole genome shotgun (WGS) entry which is preliminary data.</text>
</comment>
<keyword evidence="1" id="KW-1133">Transmembrane helix</keyword>
<proteinExistence type="predicted"/>